<proteinExistence type="predicted"/>
<evidence type="ECO:0000256" key="1">
    <source>
        <dbReference type="SAM" id="MobiDB-lite"/>
    </source>
</evidence>
<gene>
    <name evidence="2" type="ORF">RclHR1_30380001</name>
</gene>
<organism evidence="2 3">
    <name type="scientific">Rhizophagus clarus</name>
    <dbReference type="NCBI Taxonomy" id="94130"/>
    <lineage>
        <taxon>Eukaryota</taxon>
        <taxon>Fungi</taxon>
        <taxon>Fungi incertae sedis</taxon>
        <taxon>Mucoromycota</taxon>
        <taxon>Glomeromycotina</taxon>
        <taxon>Glomeromycetes</taxon>
        <taxon>Glomerales</taxon>
        <taxon>Glomeraceae</taxon>
        <taxon>Rhizophagus</taxon>
    </lineage>
</organism>
<evidence type="ECO:0000313" key="2">
    <source>
        <dbReference type="EMBL" id="GBB97681.1"/>
    </source>
</evidence>
<keyword evidence="3" id="KW-1185">Reference proteome</keyword>
<comment type="caution">
    <text evidence="2">The sequence shown here is derived from an EMBL/GenBank/DDBJ whole genome shotgun (WGS) entry which is preliminary data.</text>
</comment>
<dbReference type="AlphaFoldDB" id="A0A2Z6RM01"/>
<feature type="compositionally biased region" description="Basic and acidic residues" evidence="1">
    <location>
        <begin position="524"/>
        <end position="540"/>
    </location>
</feature>
<feature type="region of interest" description="Disordered" evidence="1">
    <location>
        <begin position="507"/>
        <end position="542"/>
    </location>
</feature>
<reference evidence="2 3" key="1">
    <citation type="submission" date="2017-11" db="EMBL/GenBank/DDBJ databases">
        <title>The genome of Rhizophagus clarus HR1 reveals common genetic basis of auxotrophy among arbuscular mycorrhizal fungi.</title>
        <authorList>
            <person name="Kobayashi Y."/>
        </authorList>
    </citation>
    <scope>NUCLEOTIDE SEQUENCE [LARGE SCALE GENOMIC DNA]</scope>
    <source>
        <strain evidence="2 3">HR1</strain>
    </source>
</reference>
<dbReference type="Proteomes" id="UP000247702">
    <property type="component" value="Unassembled WGS sequence"/>
</dbReference>
<sequence length="632" mass="72858">MPVYATQAMKKEFVDTCKMFLGNVKKSRVRRISIYDTFWEYAKKFLEGTAQDSVVAVDERCHDSIVHLARAISVEDLKNQIAKLCPEDIPIPSQLHMNHIDSHYASAIFCYLKELAIKFKDNTWLVFLDDKYRYKIGELGHPVAAIECEKQVVVTTHETFAISDHDFTKCSLILSVIMICNIPKNIEGSFYREHVNIGLKDTTFQALSSLRHITELMYNILLHTEKHHPFLMLYTDGDPDHKNTFLHIQLSLITMFIALYLDYLVAVRTPPEHSWKNPVERIMSILNLGIQCVGLMCQKMSEEMEKLINGCNSLENIRKKAKINNQLEKELLQSMEPTRNLLSSIFTRQNLKDEPFKMFESATVIEMEAFWESVHLVDDSITMEDTLQKKVADKCGSDEYDICRPIRSDLNVFKELKGLPDPIPGSDGHYISFSEAYEKETIEEYCPSLQNRKSKNMSKDVEKKGGNSMDFSPTAQYGKNVKTIVKCVECSKSRVLYARLSELSSSKSRKESDMDINDDDEKENDNRNMEVNEDNEKKNNNETNPIAELFKIVQINRKHTCTSVIEKPYFIARIFSQICNICGLSEDLIQVENELPYCKECYALAGEKRKIGKRKYFDSGSKSSRKKRKIEN</sequence>
<dbReference type="EMBL" id="BEXD01002267">
    <property type="protein sequence ID" value="GBB97681.1"/>
    <property type="molecule type" value="Genomic_DNA"/>
</dbReference>
<accession>A0A2Z6RM01</accession>
<feature type="compositionally biased region" description="Acidic residues" evidence="1">
    <location>
        <begin position="514"/>
        <end position="523"/>
    </location>
</feature>
<name>A0A2Z6RM01_9GLOM</name>
<protein>
    <submittedName>
        <fullName evidence="2">Uncharacterized protein</fullName>
    </submittedName>
</protein>
<evidence type="ECO:0000313" key="3">
    <source>
        <dbReference type="Proteomes" id="UP000247702"/>
    </source>
</evidence>